<feature type="binding site" evidence="9">
    <location>
        <position position="180"/>
    </location>
    <ligand>
        <name>Ca(2+)</name>
        <dbReference type="ChEBI" id="CHEBI:29108"/>
        <label>3</label>
    </ligand>
</feature>
<name>A0A1D1VB11_RAMVA</name>
<organism evidence="14 15">
    <name type="scientific">Ramazzottius varieornatus</name>
    <name type="common">Water bear</name>
    <name type="synonym">Tardigrade</name>
    <dbReference type="NCBI Taxonomy" id="947166"/>
    <lineage>
        <taxon>Eukaryota</taxon>
        <taxon>Metazoa</taxon>
        <taxon>Ecdysozoa</taxon>
        <taxon>Tardigrada</taxon>
        <taxon>Eutardigrada</taxon>
        <taxon>Parachela</taxon>
        <taxon>Hypsibioidea</taxon>
        <taxon>Ramazzottiidae</taxon>
        <taxon>Ramazzottius</taxon>
    </lineage>
</organism>
<dbReference type="Gene3D" id="2.110.10.10">
    <property type="entry name" value="Hemopexin-like domain"/>
    <property type="match status" value="1"/>
</dbReference>
<evidence type="ECO:0000256" key="8">
    <source>
        <dbReference type="PIRSR" id="PIRSR621190-1"/>
    </source>
</evidence>
<dbReference type="GO" id="GO:0004222">
    <property type="term" value="F:metalloendopeptidase activity"/>
    <property type="evidence" value="ECO:0007669"/>
    <property type="project" value="InterPro"/>
</dbReference>
<dbReference type="PRINTS" id="PR00138">
    <property type="entry name" value="MATRIXIN"/>
</dbReference>
<keyword evidence="6 9" id="KW-0862">Zinc</keyword>
<feature type="active site" evidence="8">
    <location>
        <position position="223"/>
    </location>
</feature>
<feature type="signal peptide" evidence="12">
    <location>
        <begin position="1"/>
        <end position="20"/>
    </location>
</feature>
<dbReference type="GO" id="GO:0031012">
    <property type="term" value="C:extracellular matrix"/>
    <property type="evidence" value="ECO:0007669"/>
    <property type="project" value="InterPro"/>
</dbReference>
<protein>
    <recommendedName>
        <fullName evidence="13">Peptidase metallopeptidase domain-containing protein</fullName>
    </recommendedName>
</protein>
<accession>A0A1D1VB11</accession>
<dbReference type="PANTHER" id="PTHR10201">
    <property type="entry name" value="MATRIX METALLOPROTEINASE"/>
    <property type="match status" value="1"/>
</dbReference>
<feature type="binding site" evidence="9">
    <location>
        <position position="204"/>
    </location>
    <ligand>
        <name>Ca(2+)</name>
        <dbReference type="ChEBI" id="CHEBI:29108"/>
        <label>3</label>
    </ligand>
</feature>
<feature type="binding site" evidence="9">
    <location>
        <position position="163"/>
    </location>
    <ligand>
        <name>Ca(2+)</name>
        <dbReference type="ChEBI" id="CHEBI:29108"/>
        <label>2</label>
    </ligand>
</feature>
<dbReference type="Pfam" id="PF01471">
    <property type="entry name" value="PG_binding_1"/>
    <property type="match status" value="1"/>
</dbReference>
<evidence type="ECO:0000256" key="9">
    <source>
        <dbReference type="PIRSR" id="PIRSR621190-2"/>
    </source>
</evidence>
<dbReference type="STRING" id="947166.A0A1D1VB11"/>
<dbReference type="InterPro" id="IPR006026">
    <property type="entry name" value="Peptidase_Metallo"/>
</dbReference>
<feature type="short sequence motif" description="Cysteine switch" evidence="10">
    <location>
        <begin position="84"/>
        <end position="91"/>
    </location>
</feature>
<proteinExistence type="inferred from homology"/>
<dbReference type="GO" id="GO:0030198">
    <property type="term" value="P:extracellular matrix organization"/>
    <property type="evidence" value="ECO:0007669"/>
    <property type="project" value="TreeGrafter"/>
</dbReference>
<dbReference type="GO" id="GO:0030574">
    <property type="term" value="P:collagen catabolic process"/>
    <property type="evidence" value="ECO:0007669"/>
    <property type="project" value="TreeGrafter"/>
</dbReference>
<dbReference type="InterPro" id="IPR002477">
    <property type="entry name" value="Peptidoglycan-bd-like"/>
</dbReference>
<evidence type="ECO:0000256" key="5">
    <source>
        <dbReference type="ARBA" id="ARBA00022801"/>
    </source>
</evidence>
<feature type="binding site" evidence="9">
    <location>
        <position position="222"/>
    </location>
    <ligand>
        <name>Zn(2+)</name>
        <dbReference type="ChEBI" id="CHEBI:29105"/>
        <label>2</label>
        <note>catalytic</note>
    </ligand>
</feature>
<keyword evidence="15" id="KW-1185">Reference proteome</keyword>
<dbReference type="SUPFAM" id="SSF47090">
    <property type="entry name" value="PGBD-like"/>
    <property type="match status" value="1"/>
</dbReference>
<dbReference type="EMBL" id="BDGG01000005">
    <property type="protein sequence ID" value="GAU98826.1"/>
    <property type="molecule type" value="Genomic_DNA"/>
</dbReference>
<dbReference type="Proteomes" id="UP000186922">
    <property type="component" value="Unassembled WGS sequence"/>
</dbReference>
<dbReference type="SMART" id="SM00235">
    <property type="entry name" value="ZnMc"/>
    <property type="match status" value="1"/>
</dbReference>
<dbReference type="SUPFAM" id="SSF50923">
    <property type="entry name" value="Hemopexin-like domain"/>
    <property type="match status" value="1"/>
</dbReference>
<evidence type="ECO:0000256" key="1">
    <source>
        <dbReference type="ARBA" id="ARBA00010370"/>
    </source>
</evidence>
<evidence type="ECO:0000256" key="3">
    <source>
        <dbReference type="ARBA" id="ARBA00022723"/>
    </source>
</evidence>
<dbReference type="InterPro" id="IPR033739">
    <property type="entry name" value="M10A_MMP"/>
</dbReference>
<feature type="binding site" evidence="9">
    <location>
        <position position="204"/>
    </location>
    <ligand>
        <name>Ca(2+)</name>
        <dbReference type="ChEBI" id="CHEBI:29108"/>
        <label>1</label>
    </ligand>
</feature>
<evidence type="ECO:0000256" key="2">
    <source>
        <dbReference type="ARBA" id="ARBA00022670"/>
    </source>
</evidence>
<feature type="binding site" evidence="9">
    <location>
        <position position="195"/>
    </location>
    <ligand>
        <name>Ca(2+)</name>
        <dbReference type="ChEBI" id="CHEBI:29108"/>
        <label>2</label>
    </ligand>
</feature>
<dbReference type="PROSITE" id="PS51642">
    <property type="entry name" value="HEMOPEXIN_2"/>
    <property type="match status" value="1"/>
</dbReference>
<dbReference type="InterPro" id="IPR036365">
    <property type="entry name" value="PGBD-like_sf"/>
</dbReference>
<feature type="binding site" evidence="9">
    <location>
        <position position="188"/>
    </location>
    <ligand>
        <name>Zn(2+)</name>
        <dbReference type="ChEBI" id="CHEBI:29105"/>
        <label>1</label>
    </ligand>
</feature>
<gene>
    <name evidence="14" type="primary">RvY_09917</name>
    <name evidence="14" type="synonym">RvY_09917.1</name>
    <name evidence="14" type="ORF">RvY_09917-1</name>
</gene>
<evidence type="ECO:0000313" key="14">
    <source>
        <dbReference type="EMBL" id="GAU98826.1"/>
    </source>
</evidence>
<evidence type="ECO:0000313" key="15">
    <source>
        <dbReference type="Proteomes" id="UP000186922"/>
    </source>
</evidence>
<feature type="chain" id="PRO_5008898223" description="Peptidase metallopeptidase domain-containing protein" evidence="12">
    <location>
        <begin position="21"/>
        <end position="891"/>
    </location>
</feature>
<feature type="repeat" description="Hemopexin" evidence="11">
    <location>
        <begin position="734"/>
        <end position="783"/>
    </location>
</feature>
<evidence type="ECO:0000256" key="6">
    <source>
        <dbReference type="ARBA" id="ARBA00022833"/>
    </source>
</evidence>
<evidence type="ECO:0000256" key="12">
    <source>
        <dbReference type="SAM" id="SignalP"/>
    </source>
</evidence>
<feature type="binding site" evidence="9">
    <location>
        <position position="175"/>
    </location>
    <ligand>
        <name>Zn(2+)</name>
        <dbReference type="ChEBI" id="CHEBI:29105"/>
        <label>1</label>
    </ligand>
</feature>
<sequence length="891" mass="95577">MLDLMFRRVFLTILPYAALANVQSELTVDFAKDYLKKYGYIDGLSYRTANQATLETAVRKFQEFAGLKPSGVLNSETISKMSQPRCGVKDVITQGSPRRTKRQILDFGKWNHNFLTYRMSKGPSTLSTETAKKEIQRAFDIWTGVANLSILPLPEMDVLTNPDMEITFVKADHGDHEPFDGPKGMLGHAFFPPFGGNTHFDDAEEWTADSIIGVNLFQVATHEFGHALGLGHSKNQKALMAPFYQPFARNFSLQKDDIKEIQKLYGERLLMSSDNLPAAGVGESDNPFKTIEAVTQSTVIETGGETISPENSTVPPSVNEVQTMNYTSLPSTFKPQPRFYPLGGGYGGGGYGGGGYGGGGYGGGNHGGGGYGGGGYGGGGYGGGGAYGAPPSYGYAPNPYGPPLYGPPLYGPPSYQNSYGNVPIIIIPATPAPTTTTTTAATTTTTAAPTFIYYPGPYNPNYSPYPVGVPNYGPSYSYAPPAYNSYGPSYGSGFPNFNPPFIIVGTPTTTAAPTTTTTTTTTTTAAPIVVFAGSGLAGGYGGFAGGFNGAYGGVGELGGGGFNFGGGGLTSVPAGSTVIQGTPNFNVVQGTLRAPQFILPGGGFPILRGSTLGISLPDGKVEPIEDPNGEQSSLSALTVANDSVSHQVEDGLDVLITPEWNQEESGNRPFDADEVSNKEANTRADLCNSVDTPDAVVAVDGGNRIIFKDSRYWFANKAWEVEAPRPIARLHPSLTRVDAGYFKEPHVYLFLSDSYYKLEVDPYFDLVLMPDFPKPISLGYPGVPDGPFDEVIRHDSRLWFFQGPNVTVYTPEKFPPIDSKTGRLQLSDLTGMPERVTAAFVDESGRRSSFIFHDGAAFRLTSFEPMLKARARGFPRTFFEWMHCSASKSWP</sequence>
<feature type="binding site" evidence="9">
    <location>
        <position position="226"/>
    </location>
    <ligand>
        <name>Zn(2+)</name>
        <dbReference type="ChEBI" id="CHEBI:29105"/>
        <label>2</label>
        <note>catalytic</note>
    </ligand>
</feature>
<dbReference type="Pfam" id="PF00413">
    <property type="entry name" value="Peptidase_M10"/>
    <property type="match status" value="1"/>
</dbReference>
<dbReference type="OrthoDB" id="406838at2759"/>
<keyword evidence="9" id="KW-0106">Calcium</keyword>
<keyword evidence="3 9" id="KW-0479">Metal-binding</keyword>
<evidence type="ECO:0000256" key="4">
    <source>
        <dbReference type="ARBA" id="ARBA00022729"/>
    </source>
</evidence>
<dbReference type="InterPro" id="IPR001818">
    <property type="entry name" value="Pept_M10_metallopeptidase"/>
</dbReference>
<feature type="binding site" evidence="9">
    <location>
        <position position="201"/>
    </location>
    <ligand>
        <name>Ca(2+)</name>
        <dbReference type="ChEBI" id="CHEBI:29108"/>
        <label>3</label>
    </ligand>
</feature>
<dbReference type="PANTHER" id="PTHR10201:SF291">
    <property type="entry name" value="MATRIX METALLOPROTEINASE 1, ISOFORM C-RELATED"/>
    <property type="match status" value="1"/>
</dbReference>
<keyword evidence="7" id="KW-0482">Metalloprotease</keyword>
<feature type="binding site" evidence="9">
    <location>
        <position position="173"/>
    </location>
    <ligand>
        <name>Zn(2+)</name>
        <dbReference type="ChEBI" id="CHEBI:29105"/>
        <label>1</label>
    </ligand>
</feature>
<dbReference type="InterPro" id="IPR018487">
    <property type="entry name" value="Hemopexin-like_repeat"/>
</dbReference>
<evidence type="ECO:0000259" key="13">
    <source>
        <dbReference type="SMART" id="SM00235"/>
    </source>
</evidence>
<keyword evidence="4 12" id="KW-0732">Signal</keyword>
<dbReference type="InterPro" id="IPR024079">
    <property type="entry name" value="MetalloPept_cat_dom_sf"/>
</dbReference>
<comment type="similarity">
    <text evidence="1">Belongs to the peptidase M10A family.</text>
</comment>
<feature type="binding site" evidence="9">
    <location>
        <position position="202"/>
    </location>
    <ligand>
        <name>Ca(2+)</name>
        <dbReference type="ChEBI" id="CHEBI:29108"/>
        <label>1</label>
    </ligand>
</feature>
<dbReference type="SUPFAM" id="SSF55486">
    <property type="entry name" value="Metalloproteases ('zincins'), catalytic domain"/>
    <property type="match status" value="1"/>
</dbReference>
<feature type="binding site" evidence="9">
    <location>
        <position position="240"/>
    </location>
    <ligand>
        <name>Zn(2+)</name>
        <dbReference type="ChEBI" id="CHEBI:29105"/>
        <label>2</label>
        <note>catalytic</note>
    </ligand>
</feature>
<evidence type="ECO:0000256" key="10">
    <source>
        <dbReference type="PIRSR" id="PIRSR621190-5"/>
    </source>
</evidence>
<comment type="caution">
    <text evidence="14">The sequence shown here is derived from an EMBL/GenBank/DDBJ whole genome shotgun (WGS) entry which is preliminary data.</text>
</comment>
<feature type="domain" description="Peptidase metallopeptidase" evidence="13">
    <location>
        <begin position="106"/>
        <end position="267"/>
    </location>
</feature>
<keyword evidence="2" id="KW-0645">Protease</keyword>
<feature type="binding site" evidence="9">
    <location>
        <position position="199"/>
    </location>
    <ligand>
        <name>Zn(2+)</name>
        <dbReference type="ChEBI" id="CHEBI:29105"/>
        <label>1</label>
    </ligand>
</feature>
<dbReference type="InterPro" id="IPR021190">
    <property type="entry name" value="Pept_M10A"/>
</dbReference>
<dbReference type="AlphaFoldDB" id="A0A1D1VB11"/>
<comment type="cofactor">
    <cofactor evidence="9">
        <name>Zn(2+)</name>
        <dbReference type="ChEBI" id="CHEBI:29105"/>
    </cofactor>
    <text evidence="9">Binds 2 Zn(2+) ions per subunit.</text>
</comment>
<comment type="cofactor">
    <cofactor evidence="9">
        <name>Ca(2+)</name>
        <dbReference type="ChEBI" id="CHEBI:29108"/>
    </cofactor>
    <text evidence="9">Can bind about 5 Ca(2+) ions per subunit.</text>
</comment>
<dbReference type="GO" id="GO:0008270">
    <property type="term" value="F:zinc ion binding"/>
    <property type="evidence" value="ECO:0007669"/>
    <property type="project" value="InterPro"/>
</dbReference>
<feature type="binding site" evidence="9">
    <location>
        <position position="181"/>
    </location>
    <ligand>
        <name>Ca(2+)</name>
        <dbReference type="ChEBI" id="CHEBI:29108"/>
        <label>3</label>
    </ligand>
</feature>
<evidence type="ECO:0000256" key="11">
    <source>
        <dbReference type="PROSITE-ProRule" id="PRU01011"/>
    </source>
</evidence>
<dbReference type="GO" id="GO:0006508">
    <property type="term" value="P:proteolysis"/>
    <property type="evidence" value="ECO:0007669"/>
    <property type="project" value="UniProtKB-KW"/>
</dbReference>
<dbReference type="Gene3D" id="3.40.390.10">
    <property type="entry name" value="Collagenase (Catalytic Domain)"/>
    <property type="match status" value="1"/>
</dbReference>
<feature type="binding site" evidence="9">
    <location>
        <position position="232"/>
    </location>
    <ligand>
        <name>Zn(2+)</name>
        <dbReference type="ChEBI" id="CHEBI:29105"/>
        <label>2</label>
        <note>catalytic</note>
    </ligand>
</feature>
<dbReference type="InterPro" id="IPR036375">
    <property type="entry name" value="Hemopexin-like_dom_sf"/>
</dbReference>
<reference evidence="14 15" key="1">
    <citation type="journal article" date="2016" name="Nat. Commun.">
        <title>Extremotolerant tardigrade genome and improved radiotolerance of human cultured cells by tardigrade-unique protein.</title>
        <authorList>
            <person name="Hashimoto T."/>
            <person name="Horikawa D.D."/>
            <person name="Saito Y."/>
            <person name="Kuwahara H."/>
            <person name="Kozuka-Hata H."/>
            <person name="Shin-I T."/>
            <person name="Minakuchi Y."/>
            <person name="Ohishi K."/>
            <person name="Motoyama A."/>
            <person name="Aizu T."/>
            <person name="Enomoto A."/>
            <person name="Kondo K."/>
            <person name="Tanaka S."/>
            <person name="Hara Y."/>
            <person name="Koshikawa S."/>
            <person name="Sagara H."/>
            <person name="Miura T."/>
            <person name="Yokobori S."/>
            <person name="Miyagawa K."/>
            <person name="Suzuki Y."/>
            <person name="Kubo T."/>
            <person name="Oyama M."/>
            <person name="Kohara Y."/>
            <person name="Fujiyama A."/>
            <person name="Arakawa K."/>
            <person name="Katayama T."/>
            <person name="Toyoda A."/>
            <person name="Kunieda T."/>
        </authorList>
    </citation>
    <scope>NUCLEOTIDE SEQUENCE [LARGE SCALE GENOMIC DNA]</scope>
    <source>
        <strain evidence="14 15">YOKOZUNA-1</strain>
    </source>
</reference>
<evidence type="ECO:0000256" key="7">
    <source>
        <dbReference type="ARBA" id="ARBA00023049"/>
    </source>
</evidence>
<feature type="binding site" description="in inhibited form" evidence="9">
    <location>
        <position position="86"/>
    </location>
    <ligand>
        <name>Zn(2+)</name>
        <dbReference type="ChEBI" id="CHEBI:29105"/>
        <label>2</label>
        <note>catalytic</note>
    </ligand>
</feature>
<dbReference type="CDD" id="cd04278">
    <property type="entry name" value="ZnMc_MMP"/>
    <property type="match status" value="1"/>
</dbReference>
<keyword evidence="5" id="KW-0378">Hydrolase</keyword>